<organism evidence="5 6">
    <name type="scientific">Pseudoxanthomonas gei</name>
    <dbReference type="NCBI Taxonomy" id="1383030"/>
    <lineage>
        <taxon>Bacteria</taxon>
        <taxon>Pseudomonadati</taxon>
        <taxon>Pseudomonadota</taxon>
        <taxon>Gammaproteobacteria</taxon>
        <taxon>Lysobacterales</taxon>
        <taxon>Lysobacteraceae</taxon>
        <taxon>Pseudoxanthomonas</taxon>
    </lineage>
</organism>
<feature type="domain" description="HTH araC/xylS-type" evidence="4">
    <location>
        <begin position="234"/>
        <end position="332"/>
    </location>
</feature>
<keyword evidence="2" id="KW-0238">DNA-binding</keyword>
<dbReference type="SUPFAM" id="SSF46689">
    <property type="entry name" value="Homeodomain-like"/>
    <property type="match status" value="2"/>
</dbReference>
<dbReference type="InterPro" id="IPR018060">
    <property type="entry name" value="HTH_AraC"/>
</dbReference>
<dbReference type="PANTHER" id="PTHR43130:SF3">
    <property type="entry name" value="HTH-TYPE TRANSCRIPTIONAL REGULATOR RV1931C"/>
    <property type="match status" value="1"/>
</dbReference>
<evidence type="ECO:0000313" key="6">
    <source>
        <dbReference type="Proteomes" id="UP001429354"/>
    </source>
</evidence>
<dbReference type="InterPro" id="IPR029062">
    <property type="entry name" value="Class_I_gatase-like"/>
</dbReference>
<evidence type="ECO:0000256" key="1">
    <source>
        <dbReference type="ARBA" id="ARBA00023015"/>
    </source>
</evidence>
<dbReference type="InterPro" id="IPR009057">
    <property type="entry name" value="Homeodomain-like_sf"/>
</dbReference>
<dbReference type="PROSITE" id="PS00041">
    <property type="entry name" value="HTH_ARAC_FAMILY_1"/>
    <property type="match status" value="1"/>
</dbReference>
<protein>
    <submittedName>
        <fullName evidence="5">Helix-turn-helix domain-containing protein</fullName>
    </submittedName>
</protein>
<dbReference type="Gene3D" id="3.40.50.880">
    <property type="match status" value="1"/>
</dbReference>
<keyword evidence="1" id="KW-0805">Transcription regulation</keyword>
<dbReference type="PANTHER" id="PTHR43130">
    <property type="entry name" value="ARAC-FAMILY TRANSCRIPTIONAL REGULATOR"/>
    <property type="match status" value="1"/>
</dbReference>
<dbReference type="PROSITE" id="PS01124">
    <property type="entry name" value="HTH_ARAC_FAMILY_2"/>
    <property type="match status" value="1"/>
</dbReference>
<dbReference type="SUPFAM" id="SSF52317">
    <property type="entry name" value="Class I glutamine amidotransferase-like"/>
    <property type="match status" value="1"/>
</dbReference>
<dbReference type="SMART" id="SM00342">
    <property type="entry name" value="HTH_ARAC"/>
    <property type="match status" value="1"/>
</dbReference>
<keyword evidence="6" id="KW-1185">Reference proteome</keyword>
<name>A0ABX0AI61_9GAMM</name>
<evidence type="ECO:0000259" key="4">
    <source>
        <dbReference type="PROSITE" id="PS01124"/>
    </source>
</evidence>
<evidence type="ECO:0000256" key="3">
    <source>
        <dbReference type="ARBA" id="ARBA00023163"/>
    </source>
</evidence>
<dbReference type="InterPro" id="IPR018062">
    <property type="entry name" value="HTH_AraC-typ_CS"/>
</dbReference>
<proteinExistence type="predicted"/>
<dbReference type="Proteomes" id="UP001429354">
    <property type="component" value="Unassembled WGS sequence"/>
</dbReference>
<dbReference type="InterPro" id="IPR052158">
    <property type="entry name" value="INH-QAR"/>
</dbReference>
<gene>
    <name evidence="5" type="ORF">DT603_15625</name>
</gene>
<dbReference type="Pfam" id="PF12833">
    <property type="entry name" value="HTH_18"/>
    <property type="match status" value="1"/>
</dbReference>
<reference evidence="5 6" key="1">
    <citation type="submission" date="2018-07" db="EMBL/GenBank/DDBJ databases">
        <title>Whole genome Sequencing of Pseudoxanthomonas gei KCTC 32298 (T).</title>
        <authorList>
            <person name="Kumar S."/>
            <person name="Bansal K."/>
            <person name="Kaur A."/>
            <person name="Patil P."/>
            <person name="Sharma S."/>
            <person name="Patil P.B."/>
        </authorList>
    </citation>
    <scope>NUCLEOTIDE SEQUENCE [LARGE SCALE GENOMIC DNA]</scope>
    <source>
        <strain evidence="5 6">KCTC 32298</strain>
    </source>
</reference>
<sequence length="343" mass="36865">MPTMQPLPVAAILITPYAAASVVYGMYDLFRSAGRDWGMIQHGVAGVGVVQPVLVASQPGPQPILNGVVIEPEATLDAIGLPQIVCIPEATGYPAHDVSGQYGAEIEWLRRCSGHGSIIASTCSGAVLLAQAGLLDDQDATTHWAFAEVFATRFPRVRLHPRSALVASGEGQRLVMAGGGASCMDLALYLIARVAGLGCAIHTARVNLVDWHTVGQQPYAQLARSRQSEDALIAGCQAWIAEHYAEAAPVAGMVRHSRLPERTFKRRFEQATGLSPLDYVHTLRLEEAKHLLEAGDDSLDAIANSIGYEDSGFFGRLFKRNVGITPAEYRRRFGGLLRMLKAG</sequence>
<evidence type="ECO:0000256" key="2">
    <source>
        <dbReference type="ARBA" id="ARBA00023125"/>
    </source>
</evidence>
<dbReference type="PRINTS" id="PR00032">
    <property type="entry name" value="HTHARAC"/>
</dbReference>
<dbReference type="Gene3D" id="1.10.10.60">
    <property type="entry name" value="Homeodomain-like"/>
    <property type="match status" value="1"/>
</dbReference>
<dbReference type="EMBL" id="QOVG01000017">
    <property type="protein sequence ID" value="NDK40267.1"/>
    <property type="molecule type" value="Genomic_DNA"/>
</dbReference>
<dbReference type="RefSeq" id="WP_162350927.1">
    <property type="nucleotide sequence ID" value="NZ_QOVG01000017.1"/>
</dbReference>
<comment type="caution">
    <text evidence="5">The sequence shown here is derived from an EMBL/GenBank/DDBJ whole genome shotgun (WGS) entry which is preliminary data.</text>
</comment>
<keyword evidence="3" id="KW-0804">Transcription</keyword>
<dbReference type="InterPro" id="IPR020449">
    <property type="entry name" value="Tscrpt_reg_AraC-type_HTH"/>
</dbReference>
<evidence type="ECO:0000313" key="5">
    <source>
        <dbReference type="EMBL" id="NDK40267.1"/>
    </source>
</evidence>
<accession>A0ABX0AI61</accession>